<evidence type="ECO:0000256" key="1">
    <source>
        <dbReference type="ARBA" id="ARBA00000971"/>
    </source>
</evidence>
<evidence type="ECO:0000256" key="9">
    <source>
        <dbReference type="ARBA" id="ARBA00023306"/>
    </source>
</evidence>
<dbReference type="InterPro" id="IPR027304">
    <property type="entry name" value="Trigger_fact/SurA_dom_sf"/>
</dbReference>
<keyword evidence="15" id="KW-1185">Reference proteome</keyword>
<evidence type="ECO:0000256" key="11">
    <source>
        <dbReference type="HAMAP-Rule" id="MF_00303"/>
    </source>
</evidence>
<evidence type="ECO:0000256" key="7">
    <source>
        <dbReference type="ARBA" id="ARBA00023186"/>
    </source>
</evidence>
<dbReference type="Pfam" id="PF05698">
    <property type="entry name" value="Trigger_C"/>
    <property type="match status" value="1"/>
</dbReference>
<keyword evidence="11" id="KW-0963">Cytoplasm</keyword>
<dbReference type="Proteomes" id="UP001160550">
    <property type="component" value="Unassembled WGS sequence"/>
</dbReference>
<comment type="function">
    <text evidence="11">Involved in protein export. Acts as a chaperone by maintaining the newly synthesized protein in an open conformation. Functions as a peptidyl-prolyl cis-trans isomerase.</text>
</comment>
<evidence type="ECO:0000256" key="2">
    <source>
        <dbReference type="ARBA" id="ARBA00005464"/>
    </source>
</evidence>
<reference evidence="14" key="1">
    <citation type="journal article" date="2007" name="Int. J. Syst. Evol. Microbiol.">
        <title>Luteimonas composti sp. nov., a moderately thermophilic bacterium isolated from food waste.</title>
        <authorList>
            <person name="Young C.C."/>
            <person name="Kampfer P."/>
            <person name="Chen W.M."/>
            <person name="Yen W.S."/>
            <person name="Arun A.B."/>
            <person name="Lai W.A."/>
            <person name="Shen F.T."/>
            <person name="Rekha P.D."/>
            <person name="Lin K.Y."/>
            <person name="Chou J.H."/>
        </authorList>
    </citation>
    <scope>NUCLEOTIDE SEQUENCE</scope>
    <source>
        <strain evidence="14">CC-YY355</strain>
    </source>
</reference>
<dbReference type="Gene3D" id="3.30.70.1050">
    <property type="entry name" value="Trigger factor ribosome-binding domain"/>
    <property type="match status" value="1"/>
</dbReference>
<dbReference type="HAMAP" id="MF_00303">
    <property type="entry name" value="Trigger_factor_Tig"/>
    <property type="match status" value="1"/>
</dbReference>
<evidence type="ECO:0000256" key="3">
    <source>
        <dbReference type="ARBA" id="ARBA00013194"/>
    </source>
</evidence>
<dbReference type="InterPro" id="IPR005215">
    <property type="entry name" value="Trig_fac"/>
</dbReference>
<evidence type="ECO:0000256" key="10">
    <source>
        <dbReference type="ARBA" id="ARBA00029986"/>
    </source>
</evidence>
<keyword evidence="5 11" id="KW-0132">Cell division</keyword>
<dbReference type="PIRSF" id="PIRSF003095">
    <property type="entry name" value="Trigger_factor"/>
    <property type="match status" value="1"/>
</dbReference>
<dbReference type="EC" id="5.2.1.8" evidence="3 11"/>
<evidence type="ECO:0000313" key="14">
    <source>
        <dbReference type="EMBL" id="MDH7454651.1"/>
    </source>
</evidence>
<comment type="similarity">
    <text evidence="2 11">Belongs to the FKBP-type PPIase family. Tig subfamily.</text>
</comment>
<proteinExistence type="inferred from homology"/>
<dbReference type="SUPFAM" id="SSF109998">
    <property type="entry name" value="Triger factor/SurA peptide-binding domain-like"/>
    <property type="match status" value="1"/>
</dbReference>
<dbReference type="PANTHER" id="PTHR30560:SF3">
    <property type="entry name" value="TRIGGER FACTOR-LIKE PROTEIN TIG, CHLOROPLASTIC"/>
    <property type="match status" value="1"/>
</dbReference>
<keyword evidence="7 11" id="KW-0143">Chaperone</keyword>
<evidence type="ECO:0000256" key="4">
    <source>
        <dbReference type="ARBA" id="ARBA00016902"/>
    </source>
</evidence>
<dbReference type="SUPFAM" id="SSF102735">
    <property type="entry name" value="Trigger factor ribosome-binding domain"/>
    <property type="match status" value="1"/>
</dbReference>
<comment type="domain">
    <text evidence="11">Consists of 3 domains; the N-terminus binds the ribosome, the middle domain has PPIase activity, while the C-terminus has intrinsic chaperone activity on its own.</text>
</comment>
<protein>
    <recommendedName>
        <fullName evidence="4 11">Trigger factor</fullName>
        <shortName evidence="11">TF</shortName>
        <ecNumber evidence="3 11">5.2.1.8</ecNumber>
    </recommendedName>
    <alternativeName>
        <fullName evidence="10 11">PPIase</fullName>
    </alternativeName>
</protein>
<dbReference type="PANTHER" id="PTHR30560">
    <property type="entry name" value="TRIGGER FACTOR CHAPERONE AND PEPTIDYL-PROLYL CIS/TRANS ISOMERASE"/>
    <property type="match status" value="1"/>
</dbReference>
<evidence type="ECO:0000313" key="15">
    <source>
        <dbReference type="Proteomes" id="UP001160550"/>
    </source>
</evidence>
<keyword evidence="6 11" id="KW-0697">Rotamase</keyword>
<dbReference type="InterPro" id="IPR037041">
    <property type="entry name" value="Trigger_fac_C_sf"/>
</dbReference>
<feature type="domain" description="Trigger factor C-terminal" evidence="13">
    <location>
        <begin position="263"/>
        <end position="417"/>
    </location>
</feature>
<dbReference type="Pfam" id="PF05697">
    <property type="entry name" value="Trigger_N"/>
    <property type="match status" value="1"/>
</dbReference>
<dbReference type="InterPro" id="IPR036611">
    <property type="entry name" value="Trigger_fac_ribosome-bd_sf"/>
</dbReference>
<dbReference type="InterPro" id="IPR046357">
    <property type="entry name" value="PPIase_dom_sf"/>
</dbReference>
<feature type="domain" description="Trigger factor ribosome-binding bacterial" evidence="12">
    <location>
        <begin position="1"/>
        <end position="144"/>
    </location>
</feature>
<sequence length="434" mass="48562">MQVSVETLGSLERRLTFRLPSERLQSQVGGRLREIARTARIKGFRPGKVPAKVIEQRYGEQVRAEVLDGLLREGFDEAVRSNELRLAGQPKIEPSQEAAEGELAYVATFEVVPDFGEIDVSKLAVVRHTSEVTEEDIDRMIENLRQQRRSWSVVTRPAQAGDAVEVETWSQAGDERIPAEGVERGVTVVGSGGMFKGIEDALAGLAAGEEKTVEVEFPADWRVPALAGKTATVHLKAVQVSEQQLPEVDAAFIKSFGVKSGQLEQFRGDIRTNLERELKGALMNRLRREVGEQLVAAYAHVELPPRLVENEARALLAQQVEQVRRSGRDPGQVPEDAHQGFMDAARKRVLVGLLVGEVARRNQLRLDPKRLNEHLRLIASTYEEPQQVIDLYRNDPQLMSGLQNRVMEEQVIDWIAERAQHTEQQLTFQEAITP</sequence>
<reference evidence="14" key="2">
    <citation type="submission" date="2023-04" db="EMBL/GenBank/DDBJ databases">
        <authorList>
            <person name="Sun J.-Q."/>
        </authorList>
    </citation>
    <scope>NUCLEOTIDE SEQUENCE</scope>
    <source>
        <strain evidence="14">CC-YY355</strain>
    </source>
</reference>
<dbReference type="SUPFAM" id="SSF54534">
    <property type="entry name" value="FKBP-like"/>
    <property type="match status" value="1"/>
</dbReference>
<dbReference type="EMBL" id="JARYGX010000032">
    <property type="protein sequence ID" value="MDH7454651.1"/>
    <property type="molecule type" value="Genomic_DNA"/>
</dbReference>
<organism evidence="14 15">
    <name type="scientific">Luteimonas composti</name>
    <dbReference type="NCBI Taxonomy" id="398257"/>
    <lineage>
        <taxon>Bacteria</taxon>
        <taxon>Pseudomonadati</taxon>
        <taxon>Pseudomonadota</taxon>
        <taxon>Gammaproteobacteria</taxon>
        <taxon>Lysobacterales</taxon>
        <taxon>Lysobacteraceae</taxon>
        <taxon>Luteimonas</taxon>
    </lineage>
</organism>
<evidence type="ECO:0000259" key="13">
    <source>
        <dbReference type="Pfam" id="PF05698"/>
    </source>
</evidence>
<dbReference type="Gene3D" id="1.10.3120.10">
    <property type="entry name" value="Trigger factor, C-terminal domain"/>
    <property type="match status" value="1"/>
</dbReference>
<dbReference type="InterPro" id="IPR008881">
    <property type="entry name" value="Trigger_fac_ribosome-bd_bac"/>
</dbReference>
<evidence type="ECO:0000256" key="5">
    <source>
        <dbReference type="ARBA" id="ARBA00022618"/>
    </source>
</evidence>
<comment type="caution">
    <text evidence="14">The sequence shown here is derived from an EMBL/GenBank/DDBJ whole genome shotgun (WGS) entry which is preliminary data.</text>
</comment>
<evidence type="ECO:0000256" key="6">
    <source>
        <dbReference type="ARBA" id="ARBA00023110"/>
    </source>
</evidence>
<accession>A0ABT6MVJ9</accession>
<gene>
    <name evidence="11 14" type="primary">tig</name>
    <name evidence="14" type="ORF">QF205_16475</name>
</gene>
<dbReference type="Gene3D" id="3.10.50.40">
    <property type="match status" value="1"/>
</dbReference>
<name>A0ABT6MVJ9_9GAMM</name>
<comment type="catalytic activity">
    <reaction evidence="1 11">
        <text>[protein]-peptidylproline (omega=180) = [protein]-peptidylproline (omega=0)</text>
        <dbReference type="Rhea" id="RHEA:16237"/>
        <dbReference type="Rhea" id="RHEA-COMP:10747"/>
        <dbReference type="Rhea" id="RHEA-COMP:10748"/>
        <dbReference type="ChEBI" id="CHEBI:83833"/>
        <dbReference type="ChEBI" id="CHEBI:83834"/>
        <dbReference type="EC" id="5.2.1.8"/>
    </reaction>
</comment>
<keyword evidence="8 11" id="KW-0413">Isomerase</keyword>
<dbReference type="RefSeq" id="WP_280943880.1">
    <property type="nucleotide sequence ID" value="NZ_JARYGX010000032.1"/>
</dbReference>
<keyword evidence="9 11" id="KW-0131">Cell cycle</keyword>
<evidence type="ECO:0000259" key="12">
    <source>
        <dbReference type="Pfam" id="PF05697"/>
    </source>
</evidence>
<dbReference type="GO" id="GO:0003755">
    <property type="term" value="F:peptidyl-prolyl cis-trans isomerase activity"/>
    <property type="evidence" value="ECO:0007669"/>
    <property type="project" value="UniProtKB-EC"/>
</dbReference>
<evidence type="ECO:0000256" key="8">
    <source>
        <dbReference type="ARBA" id="ARBA00023235"/>
    </source>
</evidence>
<dbReference type="NCBIfam" id="TIGR00115">
    <property type="entry name" value="tig"/>
    <property type="match status" value="1"/>
</dbReference>
<dbReference type="InterPro" id="IPR008880">
    <property type="entry name" value="Trigger_fac_C"/>
</dbReference>
<comment type="subcellular location">
    <subcellularLocation>
        <location evidence="11">Cytoplasm</location>
    </subcellularLocation>
    <text evidence="11">About half TF is bound to the ribosome near the polypeptide exit tunnel while the other half is free in the cytoplasm.</text>
</comment>